<dbReference type="SUPFAM" id="SSF52540">
    <property type="entry name" value="P-loop containing nucleoside triphosphate hydrolases"/>
    <property type="match status" value="2"/>
</dbReference>
<evidence type="ECO:0000256" key="4">
    <source>
        <dbReference type="ARBA" id="ARBA00022840"/>
    </source>
</evidence>
<dbReference type="CDD" id="cd03215">
    <property type="entry name" value="ABC_Carb_Monos_II"/>
    <property type="match status" value="1"/>
</dbReference>
<feature type="domain" description="ABC transporter" evidence="5">
    <location>
        <begin position="235"/>
        <end position="475"/>
    </location>
</feature>
<dbReference type="CDD" id="cd03216">
    <property type="entry name" value="ABC_Carb_Monos_I"/>
    <property type="match status" value="1"/>
</dbReference>
<evidence type="ECO:0000256" key="1">
    <source>
        <dbReference type="ARBA" id="ARBA00022448"/>
    </source>
</evidence>
<name>A0ABU9E554_9BACT</name>
<dbReference type="PROSITE" id="PS00211">
    <property type="entry name" value="ABC_TRANSPORTER_1"/>
    <property type="match status" value="1"/>
</dbReference>
<keyword evidence="3" id="KW-0547">Nucleotide-binding</keyword>
<evidence type="ECO:0000313" key="6">
    <source>
        <dbReference type="EMBL" id="MEK9499671.1"/>
    </source>
</evidence>
<dbReference type="Proteomes" id="UP001484239">
    <property type="component" value="Unassembled WGS sequence"/>
</dbReference>
<dbReference type="InterPro" id="IPR003593">
    <property type="entry name" value="AAA+_ATPase"/>
</dbReference>
<evidence type="ECO:0000259" key="5">
    <source>
        <dbReference type="PROSITE" id="PS50893"/>
    </source>
</evidence>
<dbReference type="Gene3D" id="3.40.50.300">
    <property type="entry name" value="P-loop containing nucleotide triphosphate hydrolases"/>
    <property type="match status" value="2"/>
</dbReference>
<dbReference type="InterPro" id="IPR003439">
    <property type="entry name" value="ABC_transporter-like_ATP-bd"/>
</dbReference>
<evidence type="ECO:0000256" key="3">
    <source>
        <dbReference type="ARBA" id="ARBA00022741"/>
    </source>
</evidence>
<comment type="caution">
    <text evidence="6">The sequence shown here is derived from an EMBL/GenBank/DDBJ whole genome shotgun (WGS) entry which is preliminary data.</text>
</comment>
<dbReference type="PROSITE" id="PS50893">
    <property type="entry name" value="ABC_TRANSPORTER_2"/>
    <property type="match status" value="2"/>
</dbReference>
<dbReference type="Pfam" id="PF00005">
    <property type="entry name" value="ABC_tran"/>
    <property type="match status" value="2"/>
</dbReference>
<dbReference type="InterPro" id="IPR027417">
    <property type="entry name" value="P-loop_NTPase"/>
</dbReference>
<protein>
    <submittedName>
        <fullName evidence="6">ATP-binding cassette domain-containing protein</fullName>
    </submittedName>
</protein>
<organism evidence="6 7">
    <name type="scientific">Gaopeijia maritima</name>
    <dbReference type="NCBI Taxonomy" id="3119007"/>
    <lineage>
        <taxon>Bacteria</taxon>
        <taxon>Pseudomonadati</taxon>
        <taxon>Gemmatimonadota</taxon>
        <taxon>Longimicrobiia</taxon>
        <taxon>Gaopeijiales</taxon>
        <taxon>Gaopeijiaceae</taxon>
        <taxon>Gaopeijia</taxon>
    </lineage>
</organism>
<feature type="domain" description="ABC transporter" evidence="5">
    <location>
        <begin position="1"/>
        <end position="222"/>
    </location>
</feature>
<evidence type="ECO:0000256" key="2">
    <source>
        <dbReference type="ARBA" id="ARBA00022737"/>
    </source>
</evidence>
<evidence type="ECO:0000313" key="7">
    <source>
        <dbReference type="Proteomes" id="UP001484239"/>
    </source>
</evidence>
<sequence>MALDGARLDAFGGEVHALLGENGAGKTTLLSVLAGLVAPDAGSVRLDGVEVRARSPRQAWQQGIGMVHQHFALVDRMTVLENLALGRGGSGLRLDLAAIRREATALAASVRLEVDLDAPVEGLGVGERQRAEILKVLLRDPGVLVLDEPTAVLSPGEVQGLLALLRRLAAEGRAVVLVAHKLDEVLAVADRVTVLRRGRTVLEAARAEVDARALAAAMVGEEAVGDLVAGSREGARAVGLADAPAPVAALRDAGVGGRLAGVDLEVRPGEIVGIAGVEGNGQGALARLLAGRAVADRGRVEVPAEVAFIPQDRHREGLVGGFTLTENVALGLHRSPRFRRGPLLRWSALRRRTRELMERYRITAPGPRARASALSGGNQQRLVVARELEGDPALIVAENPTRGLDVAAAAFVHRVLRERVGAERPAAVVLISTDLDEILSLADRVFVLVRGRLRPVPAEARTREGVGARMLDADGPGAGS</sequence>
<dbReference type="InterPro" id="IPR050107">
    <property type="entry name" value="ABC_carbohydrate_import_ATPase"/>
</dbReference>
<dbReference type="EMBL" id="JBBHLI010000001">
    <property type="protein sequence ID" value="MEK9499671.1"/>
    <property type="molecule type" value="Genomic_DNA"/>
</dbReference>
<keyword evidence="2" id="KW-0677">Repeat</keyword>
<dbReference type="PANTHER" id="PTHR43790">
    <property type="entry name" value="CARBOHYDRATE TRANSPORT ATP-BINDING PROTEIN MG119-RELATED"/>
    <property type="match status" value="1"/>
</dbReference>
<keyword evidence="1" id="KW-0813">Transport</keyword>
<keyword evidence="4 6" id="KW-0067">ATP-binding</keyword>
<keyword evidence="7" id="KW-1185">Reference proteome</keyword>
<accession>A0ABU9E554</accession>
<dbReference type="SMART" id="SM00382">
    <property type="entry name" value="AAA"/>
    <property type="match status" value="2"/>
</dbReference>
<proteinExistence type="predicted"/>
<dbReference type="InterPro" id="IPR017871">
    <property type="entry name" value="ABC_transporter-like_CS"/>
</dbReference>
<dbReference type="RefSeq" id="WP_405286237.1">
    <property type="nucleotide sequence ID" value="NZ_JBBHLI010000001.1"/>
</dbReference>
<dbReference type="GO" id="GO:0005524">
    <property type="term" value="F:ATP binding"/>
    <property type="evidence" value="ECO:0007669"/>
    <property type="project" value="UniProtKB-KW"/>
</dbReference>
<dbReference type="PANTHER" id="PTHR43790:SF9">
    <property type="entry name" value="GALACTOFURANOSE TRANSPORTER ATP-BINDING PROTEIN YTFR"/>
    <property type="match status" value="1"/>
</dbReference>
<reference evidence="6 7" key="1">
    <citation type="submission" date="2024-02" db="EMBL/GenBank/DDBJ databases">
        <title>A novel Gemmatimonadota bacterium.</title>
        <authorList>
            <person name="Du Z.-J."/>
            <person name="Ye Y.-Q."/>
        </authorList>
    </citation>
    <scope>NUCLEOTIDE SEQUENCE [LARGE SCALE GENOMIC DNA]</scope>
    <source>
        <strain evidence="6 7">DH-20</strain>
    </source>
</reference>
<gene>
    <name evidence="6" type="ORF">WI372_01575</name>
</gene>